<name>A0A7X0J200_9SPHI</name>
<evidence type="ECO:0000256" key="6">
    <source>
        <dbReference type="ARBA" id="ARBA00023004"/>
    </source>
</evidence>
<comment type="caution">
    <text evidence="9">The sequence shown here is derived from an EMBL/GenBank/DDBJ whole genome shotgun (WGS) entry which is preliminary data.</text>
</comment>
<dbReference type="Gene3D" id="3.30.2020.30">
    <property type="match status" value="1"/>
</dbReference>
<dbReference type="EMBL" id="JACHCC010000001">
    <property type="protein sequence ID" value="MBB6498327.1"/>
    <property type="molecule type" value="Genomic_DNA"/>
</dbReference>
<evidence type="ECO:0000259" key="7">
    <source>
        <dbReference type="Pfam" id="PF02668"/>
    </source>
</evidence>
<comment type="cofactor">
    <cofactor evidence="1">
        <name>Fe(2+)</name>
        <dbReference type="ChEBI" id="CHEBI:29033"/>
    </cofactor>
</comment>
<evidence type="ECO:0000259" key="8">
    <source>
        <dbReference type="Pfam" id="PF06155"/>
    </source>
</evidence>
<dbReference type="CDD" id="cd00250">
    <property type="entry name" value="CAS_like"/>
    <property type="match status" value="1"/>
</dbReference>
<dbReference type="FunFam" id="3.30.2020.30:FF:000002">
    <property type="entry name" value="Putative gamma-butyrobetaine dioxygenase"/>
    <property type="match status" value="1"/>
</dbReference>
<keyword evidence="6" id="KW-0408">Iron</keyword>
<keyword evidence="5 9" id="KW-0560">Oxidoreductase</keyword>
<organism evidence="9 10">
    <name type="scientific">Pedobacter cryoconitis</name>
    <dbReference type="NCBI Taxonomy" id="188932"/>
    <lineage>
        <taxon>Bacteria</taxon>
        <taxon>Pseudomonadati</taxon>
        <taxon>Bacteroidota</taxon>
        <taxon>Sphingobacteriia</taxon>
        <taxon>Sphingobacteriales</taxon>
        <taxon>Sphingobacteriaceae</taxon>
        <taxon>Pedobacter</taxon>
    </lineage>
</organism>
<sequence>MEQYHIVTYSAGEDILTINWSDGHISSYYYIYLRDNCPSVENIHENGQKITETADIDPLIKPAVVTLLQENHINIIWEQDGHHSQFSARWLRNHCLSRQEIEKRESRNSLLEPVELWDGTLNIGVPLADYHQVSTDEISLTVWLEYIRRYGFAVLNDVPLITSAVCEVARLFGYVRETNYGRSFQERTVLRPGNLACSSRALSPRTENPYRNPTPTLQLLHCMQNSVQGGDVIVVDGFKVASDFRKRYPELFELLSSIPVSFRFRDSGHWIERKTTIIGLGPEKEICAIRFNNRSIQPFEIEGHLIPQFYKAYQTFSRMLEDENYQVKFKMKPGDLFIADNERVLHGRTSFNSKEGKRYLQGTYADRDGLLSKLRMLKIAQTYPSYED</sequence>
<dbReference type="PANTHER" id="PTHR10696">
    <property type="entry name" value="GAMMA-BUTYROBETAINE HYDROXYLASE-RELATED"/>
    <property type="match status" value="1"/>
</dbReference>
<dbReference type="AlphaFoldDB" id="A0A7X0J200"/>
<evidence type="ECO:0000256" key="5">
    <source>
        <dbReference type="ARBA" id="ARBA00023002"/>
    </source>
</evidence>
<dbReference type="PANTHER" id="PTHR10696:SF25">
    <property type="entry name" value="OXIDOREDUCTASE AIM17-RELATED"/>
    <property type="match status" value="1"/>
</dbReference>
<evidence type="ECO:0000256" key="4">
    <source>
        <dbReference type="ARBA" id="ARBA00022964"/>
    </source>
</evidence>
<dbReference type="Pfam" id="PF02668">
    <property type="entry name" value="TauD"/>
    <property type="match status" value="1"/>
</dbReference>
<dbReference type="InterPro" id="IPR042098">
    <property type="entry name" value="TauD-like_sf"/>
</dbReference>
<evidence type="ECO:0000313" key="10">
    <source>
        <dbReference type="Proteomes" id="UP000521017"/>
    </source>
</evidence>
<reference evidence="9 10" key="1">
    <citation type="submission" date="2020-08" db="EMBL/GenBank/DDBJ databases">
        <title>Genomic Encyclopedia of Type Strains, Phase IV (KMG-V): Genome sequencing to study the core and pangenomes of soil and plant-associated prokaryotes.</title>
        <authorList>
            <person name="Whitman W."/>
        </authorList>
    </citation>
    <scope>NUCLEOTIDE SEQUENCE [LARGE SCALE GENOMIC DNA]</scope>
    <source>
        <strain evidence="9 10">M2T3</strain>
    </source>
</reference>
<proteinExistence type="inferred from homology"/>
<dbReference type="Gene3D" id="3.60.130.10">
    <property type="entry name" value="Clavaminate synthase-like"/>
    <property type="match status" value="1"/>
</dbReference>
<evidence type="ECO:0000256" key="2">
    <source>
        <dbReference type="ARBA" id="ARBA00008654"/>
    </source>
</evidence>
<evidence type="ECO:0000313" key="9">
    <source>
        <dbReference type="EMBL" id="MBB6498327.1"/>
    </source>
</evidence>
<feature type="domain" description="TauD/TfdA-like" evidence="7">
    <location>
        <begin position="124"/>
        <end position="364"/>
    </location>
</feature>
<keyword evidence="3" id="KW-0479">Metal-binding</keyword>
<accession>A0A7X0J200</accession>
<dbReference type="InterPro" id="IPR003819">
    <property type="entry name" value="TauD/TfdA-like"/>
</dbReference>
<dbReference type="GO" id="GO:0008336">
    <property type="term" value="F:gamma-butyrobetaine dioxygenase activity"/>
    <property type="evidence" value="ECO:0007669"/>
    <property type="project" value="UniProtKB-EC"/>
</dbReference>
<comment type="similarity">
    <text evidence="2">Belongs to the gamma-BBH/TMLD family.</text>
</comment>
<evidence type="ECO:0000256" key="1">
    <source>
        <dbReference type="ARBA" id="ARBA00001954"/>
    </source>
</evidence>
<dbReference type="Pfam" id="PF06155">
    <property type="entry name" value="GBBH-like_N"/>
    <property type="match status" value="1"/>
</dbReference>
<dbReference type="InterPro" id="IPR010376">
    <property type="entry name" value="GBBH-like_N"/>
</dbReference>
<gene>
    <name evidence="9" type="ORF">HDF25_000451</name>
</gene>
<keyword evidence="4 9" id="KW-0223">Dioxygenase</keyword>
<evidence type="ECO:0000256" key="3">
    <source>
        <dbReference type="ARBA" id="ARBA00022723"/>
    </source>
</evidence>
<feature type="domain" description="Gamma-butyrobetaine hydroxylase-like N-terminal" evidence="8">
    <location>
        <begin position="10"/>
        <end position="92"/>
    </location>
</feature>
<dbReference type="GO" id="GO:0045329">
    <property type="term" value="P:carnitine biosynthetic process"/>
    <property type="evidence" value="ECO:0007669"/>
    <property type="project" value="TreeGrafter"/>
</dbReference>
<protein>
    <submittedName>
        <fullName evidence="9">Gamma-butyrobetaine dioxygenase</fullName>
        <ecNumber evidence="9">1.14.11.1</ecNumber>
    </submittedName>
</protein>
<dbReference type="InterPro" id="IPR038492">
    <property type="entry name" value="GBBH-like_N_sf"/>
</dbReference>
<dbReference type="Proteomes" id="UP000521017">
    <property type="component" value="Unassembled WGS sequence"/>
</dbReference>
<dbReference type="GO" id="GO:0046872">
    <property type="term" value="F:metal ion binding"/>
    <property type="evidence" value="ECO:0007669"/>
    <property type="project" value="UniProtKB-KW"/>
</dbReference>
<dbReference type="SUPFAM" id="SSF51197">
    <property type="entry name" value="Clavaminate synthase-like"/>
    <property type="match status" value="1"/>
</dbReference>
<dbReference type="InterPro" id="IPR050411">
    <property type="entry name" value="AlphaKG_dependent_hydroxylases"/>
</dbReference>
<dbReference type="RefSeq" id="WP_184622315.1">
    <property type="nucleotide sequence ID" value="NZ_JACHCC010000001.1"/>
</dbReference>
<dbReference type="EC" id="1.14.11.1" evidence="9"/>